<dbReference type="InterPro" id="IPR010642">
    <property type="entry name" value="Invasion_prot_B"/>
</dbReference>
<dbReference type="InterPro" id="IPR038696">
    <property type="entry name" value="IalB_sf"/>
</dbReference>
<geneLocation type="plasmid" evidence="1 2">
    <name>unnamed1</name>
</geneLocation>
<sequence>MLSLTILLGGMAHGAYAQDGKGDKPSTLPGGASSLTETFEDWTVSCAAANGKTQCVVSQTQAQQQNGQRVLDIRLSPLPQDNAYQGNLTLPFGLEFSRGVTMQLDDGQIGKPYNFKTCFPAGCIVPISFDKTTLDATRKGKALKLAAVSIDNQNIPFTVSLKGFGAAVDRASTLVNGK</sequence>
<evidence type="ECO:0000313" key="1">
    <source>
        <dbReference type="EMBL" id="ASV88448.1"/>
    </source>
</evidence>
<keyword evidence="1" id="KW-0614">Plasmid</keyword>
<organism evidence="1 2">
    <name type="scientific">Ochrobactrum quorumnocens</name>
    <dbReference type="NCBI Taxonomy" id="271865"/>
    <lineage>
        <taxon>Bacteria</taxon>
        <taxon>Pseudomonadati</taxon>
        <taxon>Pseudomonadota</taxon>
        <taxon>Alphaproteobacteria</taxon>
        <taxon>Hyphomicrobiales</taxon>
        <taxon>Brucellaceae</taxon>
        <taxon>Brucella/Ochrobactrum group</taxon>
        <taxon>Ochrobactrum</taxon>
    </lineage>
</organism>
<accession>A0A248UP28</accession>
<dbReference type="Proteomes" id="UP000215256">
    <property type="component" value="Plasmid unnamed1"/>
</dbReference>
<dbReference type="Gene3D" id="2.60.40.1880">
    <property type="entry name" value="Invasion associated locus B (IalB) protein"/>
    <property type="match status" value="1"/>
</dbReference>
<evidence type="ECO:0000313" key="2">
    <source>
        <dbReference type="Proteomes" id="UP000215256"/>
    </source>
</evidence>
<dbReference type="EMBL" id="CP022605">
    <property type="protein sequence ID" value="ASV88448.1"/>
    <property type="molecule type" value="Genomic_DNA"/>
</dbReference>
<gene>
    <name evidence="1" type="primary">invB</name>
    <name evidence="1" type="ORF">CES85_3698</name>
</gene>
<dbReference type="KEGG" id="och:CES85_3698"/>
<protein>
    <submittedName>
        <fullName evidence="1">Invasion-associated protein B</fullName>
    </submittedName>
</protein>
<reference evidence="1 2" key="1">
    <citation type="submission" date="2017-07" db="EMBL/GenBank/DDBJ databases">
        <title>Phylogenetic study on the rhizospheric bacterium Ochrobactrum sp. A44.</title>
        <authorList>
            <person name="Krzyzanowska D.M."/>
            <person name="Ossowicki A."/>
            <person name="Rajewska M."/>
            <person name="Maciag T."/>
            <person name="Kaczynski Z."/>
            <person name="Czerwicka M."/>
            <person name="Jafra S."/>
        </authorList>
    </citation>
    <scope>NUCLEOTIDE SEQUENCE [LARGE SCALE GENOMIC DNA]</scope>
    <source>
        <strain evidence="1 2">A44</strain>
        <plasmid evidence="1 2">unnamed1</plasmid>
    </source>
</reference>
<dbReference type="Pfam" id="PF06776">
    <property type="entry name" value="IalB"/>
    <property type="match status" value="1"/>
</dbReference>
<proteinExistence type="predicted"/>
<dbReference type="AlphaFoldDB" id="A0A248UP28"/>
<name>A0A248UP28_9HYPH</name>